<dbReference type="Proteomes" id="UP000054383">
    <property type="component" value="Unassembled WGS sequence"/>
</dbReference>
<sequence length="160" mass="17921">MSHTPLSSGTSAGMSLTDEAIARTHILALIHRYASLAREDSDYSAITELFDADGVINFPDDRQLAPNQLKEITSGNPPKLLRHHITTIDVQFISPDEAHAQSYIIAGTHMKLPDHWGRWDDVLKRQSDGRWLFQKKTIIAEHIDPEGWLAETIKLAESAN</sequence>
<reference evidence="2 3" key="1">
    <citation type="submission" date="2015-04" db="EMBL/GenBank/DDBJ databases">
        <authorList>
            <person name="Syromyatnikov M.Y."/>
            <person name="Popov V.N."/>
        </authorList>
    </citation>
    <scope>NUCLEOTIDE SEQUENCE [LARGE SCALE GENOMIC DNA]</scope>
    <source>
        <strain evidence="2">WF-38-12</strain>
    </source>
</reference>
<dbReference type="CDD" id="cd00531">
    <property type="entry name" value="NTF2_like"/>
    <property type="match status" value="1"/>
</dbReference>
<dbReference type="Pfam" id="PF13577">
    <property type="entry name" value="SnoaL_4"/>
    <property type="match status" value="1"/>
</dbReference>
<keyword evidence="3" id="KW-1185">Reference proteome</keyword>
<dbReference type="EMBL" id="CVMT01000002">
    <property type="protein sequence ID" value="CRG84985.1"/>
    <property type="molecule type" value="Genomic_DNA"/>
</dbReference>
<dbReference type="OrthoDB" id="4119873at2759"/>
<dbReference type="SUPFAM" id="SSF54427">
    <property type="entry name" value="NTF2-like"/>
    <property type="match status" value="1"/>
</dbReference>
<name>A0A0U1LRH0_TALIS</name>
<dbReference type="InterPro" id="IPR037401">
    <property type="entry name" value="SnoaL-like"/>
</dbReference>
<dbReference type="InterPro" id="IPR032710">
    <property type="entry name" value="NTF2-like_dom_sf"/>
</dbReference>
<dbReference type="OMA" id="DHWGRWD"/>
<evidence type="ECO:0000313" key="3">
    <source>
        <dbReference type="Proteomes" id="UP000054383"/>
    </source>
</evidence>
<gene>
    <name evidence="2" type="ORF">PISL3812_02143</name>
</gene>
<proteinExistence type="predicted"/>
<organism evidence="2 3">
    <name type="scientific">Talaromyces islandicus</name>
    <name type="common">Penicillium islandicum</name>
    <dbReference type="NCBI Taxonomy" id="28573"/>
    <lineage>
        <taxon>Eukaryota</taxon>
        <taxon>Fungi</taxon>
        <taxon>Dikarya</taxon>
        <taxon>Ascomycota</taxon>
        <taxon>Pezizomycotina</taxon>
        <taxon>Eurotiomycetes</taxon>
        <taxon>Eurotiomycetidae</taxon>
        <taxon>Eurotiales</taxon>
        <taxon>Trichocomaceae</taxon>
        <taxon>Talaromyces</taxon>
        <taxon>Talaromyces sect. Islandici</taxon>
    </lineage>
</organism>
<accession>A0A0U1LRH0</accession>
<evidence type="ECO:0000259" key="1">
    <source>
        <dbReference type="Pfam" id="PF13577"/>
    </source>
</evidence>
<dbReference type="AlphaFoldDB" id="A0A0U1LRH0"/>
<feature type="domain" description="SnoaL-like" evidence="1">
    <location>
        <begin position="19"/>
        <end position="135"/>
    </location>
</feature>
<protein>
    <recommendedName>
        <fullName evidence="1">SnoaL-like domain-containing protein</fullName>
    </recommendedName>
</protein>
<dbReference type="Gene3D" id="3.10.450.50">
    <property type="match status" value="1"/>
</dbReference>
<evidence type="ECO:0000313" key="2">
    <source>
        <dbReference type="EMBL" id="CRG84985.1"/>
    </source>
</evidence>